<dbReference type="AlphaFoldDB" id="N6XYT1"/>
<gene>
    <name evidence="3" type="ORF">C666_11980</name>
</gene>
<comment type="caution">
    <text evidence="3">The sequence shown here is derived from an EMBL/GenBank/DDBJ whole genome shotgun (WGS) entry which is preliminary data.</text>
</comment>
<dbReference type="InterPro" id="IPR050902">
    <property type="entry name" value="ABC_Transporter_SBP"/>
</dbReference>
<accession>N6XYT1</accession>
<dbReference type="STRING" id="1123367.GCA_000621305_00597"/>
<evidence type="ECO:0000313" key="3">
    <source>
        <dbReference type="EMBL" id="ENO86966.1"/>
    </source>
</evidence>
<dbReference type="SUPFAM" id="SSF53807">
    <property type="entry name" value="Helical backbone' metal receptor"/>
    <property type="match status" value="1"/>
</dbReference>
<keyword evidence="4" id="KW-1185">Reference proteome</keyword>
<dbReference type="PROSITE" id="PS50983">
    <property type="entry name" value="FE_B12_PBP"/>
    <property type="match status" value="1"/>
</dbReference>
<dbReference type="InterPro" id="IPR002491">
    <property type="entry name" value="ABC_transptr_periplasmic_BD"/>
</dbReference>
<evidence type="ECO:0000313" key="4">
    <source>
        <dbReference type="Proteomes" id="UP000013232"/>
    </source>
</evidence>
<dbReference type="PANTHER" id="PTHR30535">
    <property type="entry name" value="VITAMIN B12-BINDING PROTEIN"/>
    <property type="match status" value="1"/>
</dbReference>
<sequence>MKNISTAVHVCLCAVLLAACSPQQPPSPPAAAQTVRPDAAALPPVTVEVCGQPVRYDTVPQRAVTHDVNITELFLYLGLGDRLAGYSGISTRKEIDPAFRPLLDAVPNLSQQGMNIETIVGVEADFVFGGWSYGFREGQVTPAMLAELGIASYILTESCIRKMARDKVSLEDTFADMLAIGRIFRIEAHAQERVAQQRAELHAVTTALQGVQHRPRVFVYDSGTDAPTTSGRFGMPHAMIEAAGGDNIFADIPNNWPKGNWEDVVARNPEWIVVIDYDQPGPQGKIDFLLSKPELSGVDAIRQRNFVVITYAEATPGPRNVARVRTLARAFHPGRVP</sequence>
<dbReference type="RefSeq" id="WP_004339237.1">
    <property type="nucleotide sequence ID" value="NZ_AMXE01000045.1"/>
</dbReference>
<feature type="domain" description="Fe/B12 periplasmic-binding" evidence="2">
    <location>
        <begin position="62"/>
        <end position="335"/>
    </location>
</feature>
<proteinExistence type="predicted"/>
<feature type="chain" id="PRO_5004127825" evidence="1">
    <location>
        <begin position="19"/>
        <end position="337"/>
    </location>
</feature>
<feature type="signal peptide" evidence="1">
    <location>
        <begin position="1"/>
        <end position="18"/>
    </location>
</feature>
<dbReference type="OrthoDB" id="9797850at2"/>
<dbReference type="eggNOG" id="COG0614">
    <property type="taxonomic scope" value="Bacteria"/>
</dbReference>
<evidence type="ECO:0000259" key="2">
    <source>
        <dbReference type="PROSITE" id="PS50983"/>
    </source>
</evidence>
<keyword evidence="1" id="KW-0732">Signal</keyword>
<name>N6XYT1_THAL4</name>
<evidence type="ECO:0000256" key="1">
    <source>
        <dbReference type="SAM" id="SignalP"/>
    </source>
</evidence>
<dbReference type="Proteomes" id="UP000013232">
    <property type="component" value="Unassembled WGS sequence"/>
</dbReference>
<dbReference type="Gene3D" id="3.40.50.1980">
    <property type="entry name" value="Nitrogenase molybdenum iron protein domain"/>
    <property type="match status" value="2"/>
</dbReference>
<reference evidence="3 4" key="1">
    <citation type="submission" date="2012-09" db="EMBL/GenBank/DDBJ databases">
        <title>Draft Genome Sequences of 6 Strains from Genus Thauera.</title>
        <authorList>
            <person name="Liu B."/>
            <person name="Shapleigh J.P."/>
            <person name="Frostegard A.H."/>
        </authorList>
    </citation>
    <scope>NUCLEOTIDE SEQUENCE [LARGE SCALE GENOMIC DNA]</scope>
    <source>
        <strain evidence="4">47Lol / DSM 12138</strain>
    </source>
</reference>
<dbReference type="CDD" id="cd01148">
    <property type="entry name" value="TroA_a"/>
    <property type="match status" value="1"/>
</dbReference>
<dbReference type="Pfam" id="PF01497">
    <property type="entry name" value="Peripla_BP_2"/>
    <property type="match status" value="1"/>
</dbReference>
<dbReference type="PANTHER" id="PTHR30535:SF7">
    <property type="entry name" value="IRON(III) DICITRATE-BINDING PROTEIN"/>
    <property type="match status" value="1"/>
</dbReference>
<dbReference type="PROSITE" id="PS51257">
    <property type="entry name" value="PROKAR_LIPOPROTEIN"/>
    <property type="match status" value="1"/>
</dbReference>
<protein>
    <submittedName>
        <fullName evidence="3">Periplasmic-binding protein</fullName>
    </submittedName>
</protein>
<organism evidence="3 4">
    <name type="scientific">Thauera linaloolentis (strain DSM 12138 / JCM 21573 / CCUG 41526 / CIP 105981 / IAM 15112 / NBRC 102519 / 47Lol)</name>
    <dbReference type="NCBI Taxonomy" id="1123367"/>
    <lineage>
        <taxon>Bacteria</taxon>
        <taxon>Pseudomonadati</taxon>
        <taxon>Pseudomonadota</taxon>
        <taxon>Betaproteobacteria</taxon>
        <taxon>Rhodocyclales</taxon>
        <taxon>Zoogloeaceae</taxon>
        <taxon>Thauera</taxon>
    </lineage>
</organism>
<dbReference type="EMBL" id="AMXE01000045">
    <property type="protein sequence ID" value="ENO86966.1"/>
    <property type="molecule type" value="Genomic_DNA"/>
</dbReference>